<keyword evidence="3" id="KW-0175">Coiled coil</keyword>
<reference evidence="5" key="1">
    <citation type="submission" date="2016-10" db="EMBL/GenBank/DDBJ databases">
        <authorList>
            <person name="Wegmann U."/>
        </authorList>
    </citation>
    <scope>NUCLEOTIDE SEQUENCE [LARGE SCALE GENOMIC DNA]</scope>
</reference>
<comment type="similarity">
    <text evidence="2">Belongs to the YbaB/EbfC family.</text>
</comment>
<dbReference type="InterPro" id="IPR036894">
    <property type="entry name" value="YbaB-like_sf"/>
</dbReference>
<gene>
    <name evidence="4" type="ORF">DESPIGER_2263</name>
</gene>
<sequence>MRNMNDILRQAQVMQNKLSKLQNELNERTYEASSGGGMVKAVVSGKQELRGLTIDPKALEGGDVEMLQDLIMAAVNEAGRIARETLDREMSAISGGIRLPGVF</sequence>
<dbReference type="Gene3D" id="3.30.1310.10">
    <property type="entry name" value="Nucleoid-associated protein YbaB-like domain"/>
    <property type="match status" value="1"/>
</dbReference>
<keyword evidence="2" id="KW-0963">Cytoplasm</keyword>
<dbReference type="GO" id="GO:0043590">
    <property type="term" value="C:bacterial nucleoid"/>
    <property type="evidence" value="ECO:0007669"/>
    <property type="project" value="UniProtKB-UniRule"/>
</dbReference>
<dbReference type="KEGG" id="dpg:DESPIGER_2263"/>
<dbReference type="Pfam" id="PF02575">
    <property type="entry name" value="YbaB_DNA_bd"/>
    <property type="match status" value="1"/>
</dbReference>
<dbReference type="OrthoDB" id="9803080at2"/>
<protein>
    <recommendedName>
        <fullName evidence="2">Nucleoid-associated protein DESPIGER_2263</fullName>
    </recommendedName>
</protein>
<dbReference type="RefSeq" id="WP_072336694.1">
    <property type="nucleotide sequence ID" value="NZ_CALJDE010000057.1"/>
</dbReference>
<evidence type="ECO:0000313" key="5">
    <source>
        <dbReference type="Proteomes" id="UP000186323"/>
    </source>
</evidence>
<dbReference type="InterPro" id="IPR004401">
    <property type="entry name" value="YbaB/EbfC"/>
</dbReference>
<dbReference type="AlphaFoldDB" id="A0A1K1LH90"/>
<evidence type="ECO:0000313" key="4">
    <source>
        <dbReference type="EMBL" id="SFV74085.1"/>
    </source>
</evidence>
<keyword evidence="1 2" id="KW-0238">DNA-binding</keyword>
<organism evidence="4 5">
    <name type="scientific">Desulfovibrio piger</name>
    <dbReference type="NCBI Taxonomy" id="901"/>
    <lineage>
        <taxon>Bacteria</taxon>
        <taxon>Pseudomonadati</taxon>
        <taxon>Thermodesulfobacteriota</taxon>
        <taxon>Desulfovibrionia</taxon>
        <taxon>Desulfovibrionales</taxon>
        <taxon>Desulfovibrionaceae</taxon>
        <taxon>Desulfovibrio</taxon>
    </lineage>
</organism>
<dbReference type="NCBIfam" id="TIGR00103">
    <property type="entry name" value="DNA_YbaB_EbfC"/>
    <property type="match status" value="1"/>
</dbReference>
<evidence type="ECO:0000256" key="1">
    <source>
        <dbReference type="ARBA" id="ARBA00023125"/>
    </source>
</evidence>
<dbReference type="HAMAP" id="MF_00274">
    <property type="entry name" value="DNA_YbaB_EbfC"/>
    <property type="match status" value="1"/>
</dbReference>
<comment type="function">
    <text evidence="2">Binds to DNA and alters its conformation. May be involved in regulation of gene expression, nucleoid organization and DNA protection.</text>
</comment>
<dbReference type="PANTHER" id="PTHR33449">
    <property type="entry name" value="NUCLEOID-ASSOCIATED PROTEIN YBAB"/>
    <property type="match status" value="1"/>
</dbReference>
<comment type="subcellular location">
    <subcellularLocation>
        <location evidence="2">Cytoplasm</location>
        <location evidence="2">Nucleoid</location>
    </subcellularLocation>
</comment>
<feature type="coiled-coil region" evidence="3">
    <location>
        <begin position="4"/>
        <end position="31"/>
    </location>
</feature>
<dbReference type="PANTHER" id="PTHR33449:SF1">
    <property type="entry name" value="NUCLEOID-ASSOCIATED PROTEIN YBAB"/>
    <property type="match status" value="1"/>
</dbReference>
<dbReference type="EMBL" id="LT630450">
    <property type="protein sequence ID" value="SFV74085.1"/>
    <property type="molecule type" value="Genomic_DNA"/>
</dbReference>
<evidence type="ECO:0000256" key="2">
    <source>
        <dbReference type="HAMAP-Rule" id="MF_00274"/>
    </source>
</evidence>
<dbReference type="GO" id="GO:0005829">
    <property type="term" value="C:cytosol"/>
    <property type="evidence" value="ECO:0007669"/>
    <property type="project" value="TreeGrafter"/>
</dbReference>
<dbReference type="GO" id="GO:0003677">
    <property type="term" value="F:DNA binding"/>
    <property type="evidence" value="ECO:0007669"/>
    <property type="project" value="UniProtKB-UniRule"/>
</dbReference>
<accession>A0A1K1LH90</accession>
<dbReference type="Proteomes" id="UP000186323">
    <property type="component" value="Chromosome I"/>
</dbReference>
<evidence type="ECO:0000256" key="3">
    <source>
        <dbReference type="SAM" id="Coils"/>
    </source>
</evidence>
<name>A0A1K1LH90_9BACT</name>
<comment type="subunit">
    <text evidence="2">Homodimer.</text>
</comment>
<dbReference type="SUPFAM" id="SSF82607">
    <property type="entry name" value="YbaB-like"/>
    <property type="match status" value="1"/>
</dbReference>
<proteinExistence type="inferred from homology"/>
<keyword evidence="5" id="KW-1185">Reference proteome</keyword>
<dbReference type="PIRSF" id="PIRSF004555">
    <property type="entry name" value="UCP004555"/>
    <property type="match status" value="1"/>
</dbReference>